<dbReference type="GO" id="GO:0016226">
    <property type="term" value="P:iron-sulfur cluster assembly"/>
    <property type="evidence" value="ECO:0007669"/>
    <property type="project" value="TreeGrafter"/>
</dbReference>
<evidence type="ECO:0000313" key="4">
    <source>
        <dbReference type="Proteomes" id="UP000630353"/>
    </source>
</evidence>
<dbReference type="SUPFAM" id="SSF82657">
    <property type="entry name" value="BolA-like"/>
    <property type="match status" value="1"/>
</dbReference>
<dbReference type="InterPro" id="IPR002634">
    <property type="entry name" value="BolA"/>
</dbReference>
<evidence type="ECO:0000256" key="1">
    <source>
        <dbReference type="RuleBase" id="RU003860"/>
    </source>
</evidence>
<sequence>MSMRDRLAAKLTAAFEPSTLIVEDESHRHAGHAGSRPGGETHFNVQMVSAAFIGKSRVERHRMVHAVLEAELRDSVHALALKLETPSA</sequence>
<protein>
    <submittedName>
        <fullName evidence="3">BolA family transcriptional regulator</fullName>
    </submittedName>
</protein>
<dbReference type="RefSeq" id="WP_189987888.1">
    <property type="nucleotide sequence ID" value="NZ_BMZS01000002.1"/>
</dbReference>
<gene>
    <name evidence="3" type="ORF">GCM10017083_10600</name>
</gene>
<proteinExistence type="inferred from homology"/>
<dbReference type="Pfam" id="PF01722">
    <property type="entry name" value="BolA"/>
    <property type="match status" value="1"/>
</dbReference>
<dbReference type="Gene3D" id="3.30.300.90">
    <property type="entry name" value="BolA-like"/>
    <property type="match status" value="1"/>
</dbReference>
<dbReference type="InterPro" id="IPR036065">
    <property type="entry name" value="BolA-like_sf"/>
</dbReference>
<dbReference type="AlphaFoldDB" id="A0A918XP81"/>
<organism evidence="3 4">
    <name type="scientific">Thalassobaculum fulvum</name>
    <dbReference type="NCBI Taxonomy" id="1633335"/>
    <lineage>
        <taxon>Bacteria</taxon>
        <taxon>Pseudomonadati</taxon>
        <taxon>Pseudomonadota</taxon>
        <taxon>Alphaproteobacteria</taxon>
        <taxon>Rhodospirillales</taxon>
        <taxon>Thalassobaculaceae</taxon>
        <taxon>Thalassobaculum</taxon>
    </lineage>
</organism>
<keyword evidence="4" id="KW-1185">Reference proteome</keyword>
<evidence type="ECO:0000256" key="2">
    <source>
        <dbReference type="SAM" id="MobiDB-lite"/>
    </source>
</evidence>
<comment type="similarity">
    <text evidence="1">Belongs to the BolA/IbaG family.</text>
</comment>
<dbReference type="EMBL" id="BMZS01000002">
    <property type="protein sequence ID" value="GHD43918.1"/>
    <property type="molecule type" value="Genomic_DNA"/>
</dbReference>
<evidence type="ECO:0000313" key="3">
    <source>
        <dbReference type="EMBL" id="GHD43918.1"/>
    </source>
</evidence>
<feature type="region of interest" description="Disordered" evidence="2">
    <location>
        <begin position="22"/>
        <end position="41"/>
    </location>
</feature>
<accession>A0A918XP81</accession>
<dbReference type="Proteomes" id="UP000630353">
    <property type="component" value="Unassembled WGS sequence"/>
</dbReference>
<name>A0A918XP81_9PROT</name>
<dbReference type="PANTHER" id="PTHR46230">
    <property type="match status" value="1"/>
</dbReference>
<comment type="caution">
    <text evidence="3">The sequence shown here is derived from an EMBL/GenBank/DDBJ whole genome shotgun (WGS) entry which is preliminary data.</text>
</comment>
<dbReference type="PIRSF" id="PIRSF003113">
    <property type="entry name" value="BolA"/>
    <property type="match status" value="1"/>
</dbReference>
<dbReference type="PANTHER" id="PTHR46230:SF7">
    <property type="entry name" value="BOLA-LIKE PROTEIN 1"/>
    <property type="match status" value="1"/>
</dbReference>
<reference evidence="3" key="1">
    <citation type="journal article" date="2014" name="Int. J. Syst. Evol. Microbiol.">
        <title>Complete genome sequence of Corynebacterium casei LMG S-19264T (=DSM 44701T), isolated from a smear-ripened cheese.</title>
        <authorList>
            <consortium name="US DOE Joint Genome Institute (JGI-PGF)"/>
            <person name="Walter F."/>
            <person name="Albersmeier A."/>
            <person name="Kalinowski J."/>
            <person name="Ruckert C."/>
        </authorList>
    </citation>
    <scope>NUCLEOTIDE SEQUENCE</scope>
    <source>
        <strain evidence="3">KCTC 42651</strain>
    </source>
</reference>
<reference evidence="3" key="2">
    <citation type="submission" date="2020-09" db="EMBL/GenBank/DDBJ databases">
        <authorList>
            <person name="Sun Q."/>
            <person name="Kim S."/>
        </authorList>
    </citation>
    <scope>NUCLEOTIDE SEQUENCE</scope>
    <source>
        <strain evidence="3">KCTC 42651</strain>
    </source>
</reference>